<dbReference type="AlphaFoldDB" id="A0A8J3YEG6"/>
<dbReference type="SUPFAM" id="SSF81301">
    <property type="entry name" value="Nucleotidyltransferase"/>
    <property type="match status" value="1"/>
</dbReference>
<evidence type="ECO:0000313" key="4">
    <source>
        <dbReference type="Proteomes" id="UP000619260"/>
    </source>
</evidence>
<protein>
    <recommendedName>
        <fullName evidence="2">HIT domain-containing protein</fullName>
    </recommendedName>
</protein>
<dbReference type="Gene3D" id="3.30.460.10">
    <property type="entry name" value="Beta Polymerase, domain 2"/>
    <property type="match status" value="1"/>
</dbReference>
<dbReference type="InterPro" id="IPR036265">
    <property type="entry name" value="HIT-like_sf"/>
</dbReference>
<evidence type="ECO:0000256" key="1">
    <source>
        <dbReference type="PROSITE-ProRule" id="PRU00464"/>
    </source>
</evidence>
<dbReference type="Gene3D" id="3.30.428.10">
    <property type="entry name" value="HIT-like"/>
    <property type="match status" value="1"/>
</dbReference>
<dbReference type="Pfam" id="PF01230">
    <property type="entry name" value="HIT"/>
    <property type="match status" value="1"/>
</dbReference>
<accession>A0A8J3YEG6</accession>
<evidence type="ECO:0000259" key="2">
    <source>
        <dbReference type="PROSITE" id="PS51084"/>
    </source>
</evidence>
<feature type="domain" description="HIT" evidence="2">
    <location>
        <begin position="152"/>
        <end position="231"/>
    </location>
</feature>
<feature type="short sequence motif" description="Histidine triad motif" evidence="1">
    <location>
        <begin position="216"/>
        <end position="220"/>
    </location>
</feature>
<name>A0A8J3YEG6_9ACTN</name>
<evidence type="ECO:0000313" key="3">
    <source>
        <dbReference type="EMBL" id="GIJ43649.1"/>
    </source>
</evidence>
<sequence length="265" mass="30105">MPDVRAGDFVGAMTAAGWTHAPEPGDEPARKWSFCYPDVGRRTHHLHVVEDAAANWRSLLAFRDHLRGHPGDAAEYARLKRRLAAVDPDDRPRYRAGKAPFIEELLRRIATARHEPAGYVCPMCRQLALPDNDDIVRRAALATAFVSPRWWPNNHGHVIVVPNDHHENLYELPTRYGHAVHDLVREIAIALRHTYGCAGTSVRQHNEPAGNQDVWHHHVHVFPRYAGDDLYGSRPRPELVSAERRRPYAERRAYFTSDAFLSGHA</sequence>
<dbReference type="InterPro" id="IPR011146">
    <property type="entry name" value="HIT-like"/>
</dbReference>
<organism evidence="3 4">
    <name type="scientific">Virgisporangium aliadipatigenens</name>
    <dbReference type="NCBI Taxonomy" id="741659"/>
    <lineage>
        <taxon>Bacteria</taxon>
        <taxon>Bacillati</taxon>
        <taxon>Actinomycetota</taxon>
        <taxon>Actinomycetes</taxon>
        <taxon>Micromonosporales</taxon>
        <taxon>Micromonosporaceae</taxon>
        <taxon>Virgisporangium</taxon>
    </lineage>
</organism>
<dbReference type="RefSeq" id="WP_203897206.1">
    <property type="nucleotide sequence ID" value="NZ_BOPF01000002.1"/>
</dbReference>
<dbReference type="InterPro" id="IPR007344">
    <property type="entry name" value="GrpB/CoaE"/>
</dbReference>
<dbReference type="PANTHER" id="PTHR34822:SF1">
    <property type="entry name" value="GRPB FAMILY PROTEIN"/>
    <property type="match status" value="1"/>
</dbReference>
<dbReference type="InterPro" id="IPR043519">
    <property type="entry name" value="NT_sf"/>
</dbReference>
<dbReference type="SUPFAM" id="SSF54197">
    <property type="entry name" value="HIT-like"/>
    <property type="match status" value="1"/>
</dbReference>
<proteinExistence type="predicted"/>
<dbReference type="PANTHER" id="PTHR34822">
    <property type="entry name" value="GRPB DOMAIN PROTEIN (AFU_ORTHOLOGUE AFUA_1G01530)"/>
    <property type="match status" value="1"/>
</dbReference>
<gene>
    <name evidence="3" type="ORF">Val02_05350</name>
</gene>
<reference evidence="3" key="1">
    <citation type="submission" date="2021-01" db="EMBL/GenBank/DDBJ databases">
        <title>Whole genome shotgun sequence of Virgisporangium aliadipatigenens NBRC 105644.</title>
        <authorList>
            <person name="Komaki H."/>
            <person name="Tamura T."/>
        </authorList>
    </citation>
    <scope>NUCLEOTIDE SEQUENCE</scope>
    <source>
        <strain evidence="3">NBRC 105644</strain>
    </source>
</reference>
<keyword evidence="4" id="KW-1185">Reference proteome</keyword>
<dbReference type="Proteomes" id="UP000619260">
    <property type="component" value="Unassembled WGS sequence"/>
</dbReference>
<dbReference type="EMBL" id="BOPF01000002">
    <property type="protein sequence ID" value="GIJ43649.1"/>
    <property type="molecule type" value="Genomic_DNA"/>
</dbReference>
<dbReference type="Pfam" id="PF04229">
    <property type="entry name" value="GrpB"/>
    <property type="match status" value="1"/>
</dbReference>
<comment type="caution">
    <text evidence="3">The sequence shown here is derived from an EMBL/GenBank/DDBJ whole genome shotgun (WGS) entry which is preliminary data.</text>
</comment>
<dbReference type="PROSITE" id="PS51084">
    <property type="entry name" value="HIT_2"/>
    <property type="match status" value="1"/>
</dbReference>
<dbReference type="GO" id="GO:0003824">
    <property type="term" value="F:catalytic activity"/>
    <property type="evidence" value="ECO:0007669"/>
    <property type="project" value="InterPro"/>
</dbReference>